<reference evidence="3 4" key="1">
    <citation type="journal article" date="2019" name="Int. J. Syst. Evol. Microbiol.">
        <title>The Global Catalogue of Microorganisms (GCM) 10K type strain sequencing project: providing services to taxonomists for standard genome sequencing and annotation.</title>
        <authorList>
            <consortium name="The Broad Institute Genomics Platform"/>
            <consortium name="The Broad Institute Genome Sequencing Center for Infectious Disease"/>
            <person name="Wu L."/>
            <person name="Ma J."/>
        </authorList>
    </citation>
    <scope>NUCLEOTIDE SEQUENCE [LARGE SCALE GENOMIC DNA]</scope>
    <source>
        <strain evidence="3 4">DT55</strain>
    </source>
</reference>
<feature type="region of interest" description="Disordered" evidence="1">
    <location>
        <begin position="41"/>
        <end position="61"/>
    </location>
</feature>
<keyword evidence="4" id="KW-1185">Reference proteome</keyword>
<evidence type="ECO:0000313" key="4">
    <source>
        <dbReference type="Proteomes" id="UP001596388"/>
    </source>
</evidence>
<dbReference type="InterPro" id="IPR058393">
    <property type="entry name" value="DUF8080"/>
</dbReference>
<dbReference type="Proteomes" id="UP001596388">
    <property type="component" value="Unassembled WGS sequence"/>
</dbReference>
<comment type="caution">
    <text evidence="3">The sequence shown here is derived from an EMBL/GenBank/DDBJ whole genome shotgun (WGS) entry which is preliminary data.</text>
</comment>
<gene>
    <name evidence="3" type="ORF">ACFQKD_09255</name>
</gene>
<accession>A0ABD5WV13</accession>
<dbReference type="AlphaFoldDB" id="A0ABD5WV13"/>
<feature type="domain" description="DUF8080" evidence="2">
    <location>
        <begin position="181"/>
        <end position="250"/>
    </location>
</feature>
<feature type="region of interest" description="Disordered" evidence="1">
    <location>
        <begin position="97"/>
        <end position="180"/>
    </location>
</feature>
<feature type="compositionally biased region" description="Low complexity" evidence="1">
    <location>
        <begin position="122"/>
        <end position="152"/>
    </location>
</feature>
<feature type="compositionally biased region" description="Basic and acidic residues" evidence="1">
    <location>
        <begin position="153"/>
        <end position="172"/>
    </location>
</feature>
<dbReference type="RefSeq" id="WP_276238027.1">
    <property type="nucleotide sequence ID" value="NZ_CP119989.1"/>
</dbReference>
<name>A0ABD5WV13_9EURY</name>
<proteinExistence type="predicted"/>
<protein>
    <recommendedName>
        <fullName evidence="2">DUF8080 domain-containing protein</fullName>
    </recommendedName>
</protein>
<sequence length="261" mass="26737">MPVTLDATVTATAGVALVRLRLRNTEPVARRVQVANRLDGRLLPPRRHGRPEPGWSDDGYTGVVDADGARALGYAVDLADGTDSTVAATDDPAELVAVSDPDDDAADPLDAARADLPDARPPADAVVPVARSRAADSAPSSTAPAATEATEAGARETDAAECEARTERTERPDYDDEAAVPPGVRRALDAADRRIGRAETLAEGSVADATGVLADGVDPSGLDALVAADAETLSRVADRAAALAQRAEGVSVPVAALERLA</sequence>
<dbReference type="Pfam" id="PF26296">
    <property type="entry name" value="DUF8080"/>
    <property type="match status" value="1"/>
</dbReference>
<evidence type="ECO:0000259" key="2">
    <source>
        <dbReference type="Pfam" id="PF26296"/>
    </source>
</evidence>
<dbReference type="GeneID" id="79268598"/>
<evidence type="ECO:0000256" key="1">
    <source>
        <dbReference type="SAM" id="MobiDB-lite"/>
    </source>
</evidence>
<dbReference type="InterPro" id="IPR057179">
    <property type="entry name" value="DUF7857"/>
</dbReference>
<dbReference type="Pfam" id="PF25256">
    <property type="entry name" value="DUF7857"/>
    <property type="match status" value="1"/>
</dbReference>
<dbReference type="EMBL" id="JBHTAG010000003">
    <property type="protein sequence ID" value="MFC7097490.1"/>
    <property type="molecule type" value="Genomic_DNA"/>
</dbReference>
<organism evidence="3 4">
    <name type="scientific">Halobaculum marinum</name>
    <dbReference type="NCBI Taxonomy" id="3031996"/>
    <lineage>
        <taxon>Archaea</taxon>
        <taxon>Methanobacteriati</taxon>
        <taxon>Methanobacteriota</taxon>
        <taxon>Stenosarchaea group</taxon>
        <taxon>Halobacteria</taxon>
        <taxon>Halobacteriales</taxon>
        <taxon>Haloferacaceae</taxon>
        <taxon>Halobaculum</taxon>
    </lineage>
</organism>
<evidence type="ECO:0000313" key="3">
    <source>
        <dbReference type="EMBL" id="MFC7097490.1"/>
    </source>
</evidence>